<name>A0AAV5U9Y6_9BILA</name>
<sequence>MAQYLSAEKRLERLAVLEMRTGTLPRNDLLGATWSEGVNLIVKLAKHGPTDSNVQHALECFRETREKCKVNDKWTPKVLRSVGYDFCEAVELAVAA</sequence>
<feature type="non-terminal residue" evidence="1">
    <location>
        <position position="96"/>
    </location>
</feature>
<accession>A0AAV5U9Y6</accession>
<protein>
    <submittedName>
        <fullName evidence="1">Uncharacterized protein</fullName>
    </submittedName>
</protein>
<comment type="caution">
    <text evidence="1">The sequence shown here is derived from an EMBL/GenBank/DDBJ whole genome shotgun (WGS) entry which is preliminary data.</text>
</comment>
<dbReference type="EMBL" id="BTSX01000006">
    <property type="protein sequence ID" value="GMT03015.1"/>
    <property type="molecule type" value="Genomic_DNA"/>
</dbReference>
<gene>
    <name evidence="1" type="ORF">PENTCL1PPCAC_25189</name>
</gene>
<keyword evidence="2" id="KW-1185">Reference proteome</keyword>
<evidence type="ECO:0000313" key="1">
    <source>
        <dbReference type="EMBL" id="GMT03015.1"/>
    </source>
</evidence>
<dbReference type="Proteomes" id="UP001432027">
    <property type="component" value="Unassembled WGS sequence"/>
</dbReference>
<proteinExistence type="predicted"/>
<reference evidence="1" key="1">
    <citation type="submission" date="2023-10" db="EMBL/GenBank/DDBJ databases">
        <title>Genome assembly of Pristionchus species.</title>
        <authorList>
            <person name="Yoshida K."/>
            <person name="Sommer R.J."/>
        </authorList>
    </citation>
    <scope>NUCLEOTIDE SEQUENCE</scope>
    <source>
        <strain evidence="1">RS0144</strain>
    </source>
</reference>
<organism evidence="1 2">
    <name type="scientific">Pristionchus entomophagus</name>
    <dbReference type="NCBI Taxonomy" id="358040"/>
    <lineage>
        <taxon>Eukaryota</taxon>
        <taxon>Metazoa</taxon>
        <taxon>Ecdysozoa</taxon>
        <taxon>Nematoda</taxon>
        <taxon>Chromadorea</taxon>
        <taxon>Rhabditida</taxon>
        <taxon>Rhabditina</taxon>
        <taxon>Diplogasteromorpha</taxon>
        <taxon>Diplogasteroidea</taxon>
        <taxon>Neodiplogasteridae</taxon>
        <taxon>Pristionchus</taxon>
    </lineage>
</organism>
<evidence type="ECO:0000313" key="2">
    <source>
        <dbReference type="Proteomes" id="UP001432027"/>
    </source>
</evidence>
<dbReference type="AlphaFoldDB" id="A0AAV5U9Y6"/>